<gene>
    <name evidence="1" type="ORF">FHP06_14640</name>
</gene>
<dbReference type="Proteomes" id="UP000321571">
    <property type="component" value="Unassembled WGS sequence"/>
</dbReference>
<reference evidence="1 2" key="1">
    <citation type="submission" date="2019-06" db="EMBL/GenBank/DDBJ databases">
        <title>Aeromicrobium sp. nov., isolated from a maize field.</title>
        <authorList>
            <person name="Lin S.-Y."/>
            <person name="Tsai C.-F."/>
            <person name="Young C.-C."/>
        </authorList>
    </citation>
    <scope>NUCLEOTIDE SEQUENCE [LARGE SCALE GENOMIC DNA]</scope>
    <source>
        <strain evidence="1 2">CC-CFT486</strain>
    </source>
</reference>
<keyword evidence="2" id="KW-1185">Reference proteome</keyword>
<evidence type="ECO:0000313" key="1">
    <source>
        <dbReference type="EMBL" id="TXL57276.1"/>
    </source>
</evidence>
<comment type="caution">
    <text evidence="1">The sequence shown here is derived from an EMBL/GenBank/DDBJ whole genome shotgun (WGS) entry which is preliminary data.</text>
</comment>
<organism evidence="1 2">
    <name type="scientific">Aeromicrobium terrae</name>
    <dbReference type="NCBI Taxonomy" id="2498846"/>
    <lineage>
        <taxon>Bacteria</taxon>
        <taxon>Bacillati</taxon>
        <taxon>Actinomycetota</taxon>
        <taxon>Actinomycetes</taxon>
        <taxon>Propionibacteriales</taxon>
        <taxon>Nocardioidaceae</taxon>
        <taxon>Aeromicrobium</taxon>
    </lineage>
</organism>
<sequence>MEQPVSAAVGAVAGVGTDVLVEKLAPRHRTLALAAGLVTAAAIYPIARRRRSFGGPLLREVAGLVAAGAVASMAAQERSTRTRNLVAAGWAAHAAFDMLHDPGRDSAIPSWYPAMCAGYDLAVAGRLVTA</sequence>
<protein>
    <submittedName>
        <fullName evidence="1">Uncharacterized protein</fullName>
    </submittedName>
</protein>
<proteinExistence type="predicted"/>
<accession>A0A5C8NGL8</accession>
<dbReference type="OrthoDB" id="7580644at2"/>
<dbReference type="RefSeq" id="WP_147687545.1">
    <property type="nucleotide sequence ID" value="NZ_VDUX01000008.1"/>
</dbReference>
<dbReference type="EMBL" id="VDUX01000008">
    <property type="protein sequence ID" value="TXL57276.1"/>
    <property type="molecule type" value="Genomic_DNA"/>
</dbReference>
<name>A0A5C8NGL8_9ACTN</name>
<dbReference type="AlphaFoldDB" id="A0A5C8NGL8"/>
<evidence type="ECO:0000313" key="2">
    <source>
        <dbReference type="Proteomes" id="UP000321571"/>
    </source>
</evidence>